<proteinExistence type="predicted"/>
<sequence length="562" mass="64141">MINNNGNNNNENTNKSLIENIKLPVIWFYGILLYIYYVIFQIFYPTTLEENRIKFKQIFSKKSSNNNKTMIVGTEVTTDINNQTNNNTTNRYPNYGPNVKFLLQHQANRNMMVIISTENNSSTATDIFEKVKYLFNQNLINLFVFESENSSDTYKISLKILQTEYDGIICVGDDDLLHQVINCTMTRTDSTIIRHIPIGIIPAGKKNGYATSLGITSPEIAVKHIIQGNIRYIDLMSVSGIRNLSNYEFSKRNSYFSTTATNNDQNIGINISNGKQPLSIDTFVNSNNNNNIYNSGYFNDNYKIYSILYIGSGVISERDRVKPWDGSLKSKFSSWYSRFYSSSSFNFSSTLHFSPSPHFNNNSNHQEETNLMVCEKSQHCPGCMIDQSKKYSLDNYHGKNSFNDLSDWKSIEGYSKTYVNSTTDHNSNDIIIPSSHSNSAISTNGMTYFLVGKGSHLSSDFQPFPYSHLSDGYMDLIVSYQTDKKKLNHLIYDQSPPKDCYSFLNPLLESTQYYSKTKELIFHLKNPDIPLTIDGRLLDISKVFNSNAIKIETHKSLCAIFL</sequence>
<dbReference type="InterPro" id="IPR016064">
    <property type="entry name" value="NAD/diacylglycerol_kinase_sf"/>
</dbReference>
<evidence type="ECO:0000259" key="2">
    <source>
        <dbReference type="PROSITE" id="PS50146"/>
    </source>
</evidence>
<dbReference type="PROSITE" id="PS50146">
    <property type="entry name" value="DAGK"/>
    <property type="match status" value="1"/>
</dbReference>
<keyword evidence="4" id="KW-1185">Reference proteome</keyword>
<dbReference type="EMBL" id="LODT01000034">
    <property type="protein sequence ID" value="KYQ91715.1"/>
    <property type="molecule type" value="Genomic_DNA"/>
</dbReference>
<dbReference type="InParanoid" id="A0A151ZCR0"/>
<dbReference type="InterPro" id="IPR017438">
    <property type="entry name" value="ATP-NAD_kinase_N"/>
</dbReference>
<reference evidence="3 4" key="1">
    <citation type="submission" date="2015-12" db="EMBL/GenBank/DDBJ databases">
        <title>Dictyostelia acquired genes for synthesis and detection of signals that induce cell-type specialization by lateral gene transfer from prokaryotes.</title>
        <authorList>
            <person name="Gloeckner G."/>
            <person name="Schaap P."/>
        </authorList>
    </citation>
    <scope>NUCLEOTIDE SEQUENCE [LARGE SCALE GENOMIC DNA]</scope>
    <source>
        <strain evidence="3 4">TK</strain>
    </source>
</reference>
<dbReference type="STRING" id="361077.A0A151ZCR0"/>
<dbReference type="Gene3D" id="3.40.50.10330">
    <property type="entry name" value="Probable inorganic polyphosphate/atp-NAD kinase, domain 1"/>
    <property type="match status" value="1"/>
</dbReference>
<name>A0A151ZCR0_TIELA</name>
<dbReference type="GO" id="GO:0016301">
    <property type="term" value="F:kinase activity"/>
    <property type="evidence" value="ECO:0007669"/>
    <property type="project" value="UniProtKB-KW"/>
</dbReference>
<dbReference type="OMA" id="NRHIPIG"/>
<keyword evidence="1" id="KW-0812">Transmembrane</keyword>
<protein>
    <submittedName>
        <fullName evidence="3">Sphingosine kinase related protein</fullName>
    </submittedName>
</protein>
<accession>A0A151ZCR0</accession>
<dbReference type="FunCoup" id="A0A151ZCR0">
    <property type="interactions" value="371"/>
</dbReference>
<evidence type="ECO:0000313" key="4">
    <source>
        <dbReference type="Proteomes" id="UP000076078"/>
    </source>
</evidence>
<evidence type="ECO:0000313" key="3">
    <source>
        <dbReference type="EMBL" id="KYQ91715.1"/>
    </source>
</evidence>
<keyword evidence="1" id="KW-0472">Membrane</keyword>
<dbReference type="AlphaFoldDB" id="A0A151ZCR0"/>
<gene>
    <name evidence="3" type="ORF">DLAC_07497</name>
</gene>
<dbReference type="PANTHER" id="PTHR12358">
    <property type="entry name" value="SPHINGOSINE KINASE"/>
    <property type="match status" value="1"/>
</dbReference>
<dbReference type="SUPFAM" id="SSF111331">
    <property type="entry name" value="NAD kinase/diacylglycerol kinase-like"/>
    <property type="match status" value="1"/>
</dbReference>
<dbReference type="Pfam" id="PF00781">
    <property type="entry name" value="DAGK_cat"/>
    <property type="match status" value="1"/>
</dbReference>
<dbReference type="OrthoDB" id="592605at2759"/>
<dbReference type="Proteomes" id="UP000076078">
    <property type="component" value="Unassembled WGS sequence"/>
</dbReference>
<dbReference type="Gene3D" id="2.60.200.40">
    <property type="match status" value="1"/>
</dbReference>
<keyword evidence="1" id="KW-1133">Transmembrane helix</keyword>
<evidence type="ECO:0000256" key="1">
    <source>
        <dbReference type="SAM" id="Phobius"/>
    </source>
</evidence>
<feature type="domain" description="DAGKc" evidence="2">
    <location>
        <begin position="106"/>
        <end position="243"/>
    </location>
</feature>
<keyword evidence="3" id="KW-0418">Kinase</keyword>
<feature type="transmembrane region" description="Helical" evidence="1">
    <location>
        <begin position="25"/>
        <end position="44"/>
    </location>
</feature>
<dbReference type="InterPro" id="IPR050187">
    <property type="entry name" value="Lipid_Phosphate_FormReg"/>
</dbReference>
<dbReference type="PANTHER" id="PTHR12358:SF54">
    <property type="entry name" value="SPHINGOSINE KINASE RELATED PROTEIN"/>
    <property type="match status" value="1"/>
</dbReference>
<comment type="caution">
    <text evidence="3">The sequence shown here is derived from an EMBL/GenBank/DDBJ whole genome shotgun (WGS) entry which is preliminary data.</text>
</comment>
<dbReference type="InterPro" id="IPR001206">
    <property type="entry name" value="Diacylglycerol_kinase_cat_dom"/>
</dbReference>
<organism evidence="3 4">
    <name type="scientific">Tieghemostelium lacteum</name>
    <name type="common">Slime mold</name>
    <name type="synonym">Dictyostelium lacteum</name>
    <dbReference type="NCBI Taxonomy" id="361077"/>
    <lineage>
        <taxon>Eukaryota</taxon>
        <taxon>Amoebozoa</taxon>
        <taxon>Evosea</taxon>
        <taxon>Eumycetozoa</taxon>
        <taxon>Dictyostelia</taxon>
        <taxon>Dictyosteliales</taxon>
        <taxon>Raperosteliaceae</taxon>
        <taxon>Tieghemostelium</taxon>
    </lineage>
</organism>
<keyword evidence="3" id="KW-0808">Transferase</keyword>